<protein>
    <submittedName>
        <fullName evidence="1">CRISPR-associated endonuclease Cas1</fullName>
    </submittedName>
</protein>
<evidence type="ECO:0000313" key="1">
    <source>
        <dbReference type="EMBL" id="QZE15497.1"/>
    </source>
</evidence>
<keyword evidence="1" id="KW-0378">Hydrolase</keyword>
<accession>A0AC61NP38</accession>
<reference evidence="1" key="1">
    <citation type="submission" date="2021-08" db="EMBL/GenBank/DDBJ databases">
        <title>Novel anaerobic bacterium isolated from sea squirt in East Sea, Republic of Korea.</title>
        <authorList>
            <person name="Nguyen T.H."/>
            <person name="Li Z."/>
            <person name="Lee Y.-J."/>
            <person name="Ko J."/>
            <person name="Kim S.-G."/>
        </authorList>
    </citation>
    <scope>NUCLEOTIDE SEQUENCE</scope>
    <source>
        <strain evidence="1">KCTC 25031</strain>
    </source>
</reference>
<gene>
    <name evidence="1" type="primary">cas1</name>
    <name evidence="1" type="ORF">K4L44_06605</name>
</gene>
<dbReference type="EMBL" id="CP081303">
    <property type="protein sequence ID" value="QZE15497.1"/>
    <property type="molecule type" value="Genomic_DNA"/>
</dbReference>
<evidence type="ECO:0000313" key="2">
    <source>
        <dbReference type="Proteomes" id="UP000826212"/>
    </source>
</evidence>
<proteinExistence type="predicted"/>
<keyword evidence="1" id="KW-0540">Nuclease</keyword>
<sequence length="329" mass="37110">MDLILNTYGTTLTKDLDSFVVVHPDGKQRVHPKGVKCITISKGAMITSDAAILAIENQIDVLFVDTKGSPVGRVWSHRYGSVSTIRRNQLDFTFSCKAVDWVKAIQQEKIGNQQALLLALTPTSSEMEAAVNGCVTKLEDYRSKISLLEGEVVSDIAASLRGWEGVASRAYWKTIQLFMPESMRYEARSQHPAMDLFNCLLNYGYGVLYGKVEGALIKAGIDPYVGMFHRDDYNRPVLVYDVIERFRIWVDFVVISLATQEAIPVEGYRIKEDGSVWLDALGKRILIQSLNDYFDEVITVAGVARSRMIHLHRFCEQLAQSFLQYNPER</sequence>
<keyword evidence="2" id="KW-1185">Reference proteome</keyword>
<dbReference type="Proteomes" id="UP000826212">
    <property type="component" value="Chromosome"/>
</dbReference>
<name>A0AC61NP38_9BACT</name>
<organism evidence="1 2">
    <name type="scientific">Halosquirtibacter laminarini</name>
    <dbReference type="NCBI Taxonomy" id="3374600"/>
    <lineage>
        <taxon>Bacteria</taxon>
        <taxon>Pseudomonadati</taxon>
        <taxon>Bacteroidota</taxon>
        <taxon>Bacteroidia</taxon>
        <taxon>Marinilabiliales</taxon>
        <taxon>Prolixibacteraceae</taxon>
        <taxon>Halosquirtibacter</taxon>
    </lineage>
</organism>
<keyword evidence="1" id="KW-0255">Endonuclease</keyword>